<dbReference type="InterPro" id="IPR011663">
    <property type="entry name" value="UTRA"/>
</dbReference>
<dbReference type="InterPro" id="IPR036388">
    <property type="entry name" value="WH-like_DNA-bd_sf"/>
</dbReference>
<evidence type="ECO:0000313" key="6">
    <source>
        <dbReference type="Proteomes" id="UP001589793"/>
    </source>
</evidence>
<name>A0ABV6RBS8_9MICO</name>
<reference evidence="5 6" key="1">
    <citation type="submission" date="2024-09" db="EMBL/GenBank/DDBJ databases">
        <authorList>
            <person name="Sun Q."/>
            <person name="Mori K."/>
        </authorList>
    </citation>
    <scope>NUCLEOTIDE SEQUENCE [LARGE SCALE GENOMIC DNA]</scope>
    <source>
        <strain evidence="5 6">CICC 10874</strain>
    </source>
</reference>
<protein>
    <submittedName>
        <fullName evidence="5">GntR family transcriptional regulator</fullName>
    </submittedName>
</protein>
<dbReference type="InterPro" id="IPR028978">
    <property type="entry name" value="Chorismate_lyase_/UTRA_dom_sf"/>
</dbReference>
<dbReference type="InterPro" id="IPR036390">
    <property type="entry name" value="WH_DNA-bd_sf"/>
</dbReference>
<keyword evidence="3" id="KW-0804">Transcription</keyword>
<sequence length="264" mass="28371">MATSGTGATGASRGPAAHERIEAHLRSLVRAASPGDRMPGDRELSEQFGVSRMTARQAVGKLVAEGRLHRVTGSGTFVSAHRVHRRIDRLLSFAEHMRRHGMGASARVLEARLRPGTDGENADLGQAPGAEVCVLRRVLLGDGSPIAIESCLIAADCADVLAADLEHGSLYATLDELGRGPARSMGTLRAESADAAAARLLEVALGQALLVQRLRILDAQDRPVLLVATRYVGERFILDVDQSRHEYADPAQREREPHYDVPSL</sequence>
<feature type="domain" description="HTH gntR-type" evidence="4">
    <location>
        <begin position="11"/>
        <end position="81"/>
    </location>
</feature>
<organism evidence="5 6">
    <name type="scientific">Brachybacterium hainanense</name>
    <dbReference type="NCBI Taxonomy" id="1541174"/>
    <lineage>
        <taxon>Bacteria</taxon>
        <taxon>Bacillati</taxon>
        <taxon>Actinomycetota</taxon>
        <taxon>Actinomycetes</taxon>
        <taxon>Micrococcales</taxon>
        <taxon>Dermabacteraceae</taxon>
        <taxon>Brachybacterium</taxon>
    </lineage>
</organism>
<dbReference type="CDD" id="cd07377">
    <property type="entry name" value="WHTH_GntR"/>
    <property type="match status" value="1"/>
</dbReference>
<keyword evidence="2" id="KW-0238">DNA-binding</keyword>
<evidence type="ECO:0000256" key="2">
    <source>
        <dbReference type="ARBA" id="ARBA00023125"/>
    </source>
</evidence>
<keyword evidence="6" id="KW-1185">Reference proteome</keyword>
<dbReference type="Pfam" id="PF00392">
    <property type="entry name" value="GntR"/>
    <property type="match status" value="1"/>
</dbReference>
<dbReference type="SUPFAM" id="SSF46785">
    <property type="entry name" value="Winged helix' DNA-binding domain"/>
    <property type="match status" value="1"/>
</dbReference>
<dbReference type="RefSeq" id="WP_376980535.1">
    <property type="nucleotide sequence ID" value="NZ_JBHLSV010000011.1"/>
</dbReference>
<evidence type="ECO:0000259" key="4">
    <source>
        <dbReference type="PROSITE" id="PS50949"/>
    </source>
</evidence>
<dbReference type="SMART" id="SM00345">
    <property type="entry name" value="HTH_GNTR"/>
    <property type="match status" value="1"/>
</dbReference>
<dbReference type="Pfam" id="PF07702">
    <property type="entry name" value="UTRA"/>
    <property type="match status" value="1"/>
</dbReference>
<comment type="caution">
    <text evidence="5">The sequence shown here is derived from an EMBL/GenBank/DDBJ whole genome shotgun (WGS) entry which is preliminary data.</text>
</comment>
<dbReference type="Gene3D" id="3.40.1410.10">
    <property type="entry name" value="Chorismate lyase-like"/>
    <property type="match status" value="1"/>
</dbReference>
<dbReference type="PRINTS" id="PR00035">
    <property type="entry name" value="HTHGNTR"/>
</dbReference>
<dbReference type="InterPro" id="IPR000524">
    <property type="entry name" value="Tscrpt_reg_HTH_GntR"/>
</dbReference>
<dbReference type="EMBL" id="JBHLSV010000011">
    <property type="protein sequence ID" value="MFC0674440.1"/>
    <property type="molecule type" value="Genomic_DNA"/>
</dbReference>
<gene>
    <name evidence="5" type="ORF">ACFFF6_10790</name>
</gene>
<evidence type="ECO:0000313" key="5">
    <source>
        <dbReference type="EMBL" id="MFC0674440.1"/>
    </source>
</evidence>
<dbReference type="PANTHER" id="PTHR44846">
    <property type="entry name" value="MANNOSYL-D-GLYCERATE TRANSPORT/METABOLISM SYSTEM REPRESSOR MNGR-RELATED"/>
    <property type="match status" value="1"/>
</dbReference>
<dbReference type="PROSITE" id="PS50949">
    <property type="entry name" value="HTH_GNTR"/>
    <property type="match status" value="1"/>
</dbReference>
<dbReference type="SMART" id="SM00866">
    <property type="entry name" value="UTRA"/>
    <property type="match status" value="1"/>
</dbReference>
<evidence type="ECO:0000256" key="3">
    <source>
        <dbReference type="ARBA" id="ARBA00023163"/>
    </source>
</evidence>
<accession>A0ABV6RBS8</accession>
<proteinExistence type="predicted"/>
<evidence type="ECO:0000256" key="1">
    <source>
        <dbReference type="ARBA" id="ARBA00023015"/>
    </source>
</evidence>
<dbReference type="PANTHER" id="PTHR44846:SF1">
    <property type="entry name" value="MANNOSYL-D-GLYCERATE TRANSPORT_METABOLISM SYSTEM REPRESSOR MNGR-RELATED"/>
    <property type="match status" value="1"/>
</dbReference>
<dbReference type="Gene3D" id="1.10.10.10">
    <property type="entry name" value="Winged helix-like DNA-binding domain superfamily/Winged helix DNA-binding domain"/>
    <property type="match status" value="1"/>
</dbReference>
<dbReference type="SUPFAM" id="SSF64288">
    <property type="entry name" value="Chorismate lyase-like"/>
    <property type="match status" value="1"/>
</dbReference>
<dbReference type="Proteomes" id="UP001589793">
    <property type="component" value="Unassembled WGS sequence"/>
</dbReference>
<dbReference type="InterPro" id="IPR050679">
    <property type="entry name" value="Bact_HTH_transcr_reg"/>
</dbReference>
<keyword evidence="1" id="KW-0805">Transcription regulation</keyword>